<name>A0AAD4MXI8_9BILA</name>
<comment type="caution">
    <text evidence="1">The sequence shown here is derived from an EMBL/GenBank/DDBJ whole genome shotgun (WGS) entry which is preliminary data.</text>
</comment>
<evidence type="ECO:0000313" key="1">
    <source>
        <dbReference type="EMBL" id="KAI1709315.1"/>
    </source>
</evidence>
<dbReference type="AlphaFoldDB" id="A0AAD4MXI8"/>
<dbReference type="Proteomes" id="UP001201812">
    <property type="component" value="Unassembled WGS sequence"/>
</dbReference>
<proteinExistence type="predicted"/>
<keyword evidence="2" id="KW-1185">Reference proteome</keyword>
<sequence length="146" mass="17403">MAIFGRSVERFSSQVRTPEYDRFHKLTVCKQYNATHNDDLYHDKGPLLPRRCLEQLDCIERMLGHLRLMRHSDSYKDLFIGRQWMSLLRQFYGYSELQCKTLRLSSKFMLWIIQSNGIQWSDNLRTTAIATNEQFHVYSDMNADIT</sequence>
<reference evidence="1" key="1">
    <citation type="submission" date="2022-01" db="EMBL/GenBank/DDBJ databases">
        <title>Genome Sequence Resource for Two Populations of Ditylenchus destructor, the Migratory Endoparasitic Phytonematode.</title>
        <authorList>
            <person name="Zhang H."/>
            <person name="Lin R."/>
            <person name="Xie B."/>
        </authorList>
    </citation>
    <scope>NUCLEOTIDE SEQUENCE</scope>
    <source>
        <strain evidence="1">BazhouSP</strain>
    </source>
</reference>
<gene>
    <name evidence="1" type="ORF">DdX_11388</name>
</gene>
<dbReference type="EMBL" id="JAKKPZ010000031">
    <property type="protein sequence ID" value="KAI1709315.1"/>
    <property type="molecule type" value="Genomic_DNA"/>
</dbReference>
<accession>A0AAD4MXI8</accession>
<organism evidence="1 2">
    <name type="scientific">Ditylenchus destructor</name>
    <dbReference type="NCBI Taxonomy" id="166010"/>
    <lineage>
        <taxon>Eukaryota</taxon>
        <taxon>Metazoa</taxon>
        <taxon>Ecdysozoa</taxon>
        <taxon>Nematoda</taxon>
        <taxon>Chromadorea</taxon>
        <taxon>Rhabditida</taxon>
        <taxon>Tylenchina</taxon>
        <taxon>Tylenchomorpha</taxon>
        <taxon>Sphaerularioidea</taxon>
        <taxon>Anguinidae</taxon>
        <taxon>Anguininae</taxon>
        <taxon>Ditylenchus</taxon>
    </lineage>
</organism>
<evidence type="ECO:0000313" key="2">
    <source>
        <dbReference type="Proteomes" id="UP001201812"/>
    </source>
</evidence>
<protein>
    <submittedName>
        <fullName evidence="1">Uncharacterized protein</fullName>
    </submittedName>
</protein>